<dbReference type="InterPro" id="IPR029000">
    <property type="entry name" value="Cyclophilin-like_dom_sf"/>
</dbReference>
<evidence type="ECO:0000256" key="2">
    <source>
        <dbReference type="ARBA" id="ARBA00022801"/>
    </source>
</evidence>
<reference evidence="5 6" key="1">
    <citation type="submission" date="2018-04" db="EMBL/GenBank/DDBJ databases">
        <title>Bordetella sp. HZ20 isolated from seawater.</title>
        <authorList>
            <person name="Sun C."/>
        </authorList>
    </citation>
    <scope>NUCLEOTIDE SEQUENCE [LARGE SCALE GENOMIC DNA]</scope>
    <source>
        <strain evidence="5 6">HZ20</strain>
    </source>
</reference>
<evidence type="ECO:0000313" key="5">
    <source>
        <dbReference type="EMBL" id="AWB34495.1"/>
    </source>
</evidence>
<evidence type="ECO:0000313" key="6">
    <source>
        <dbReference type="Proteomes" id="UP000244571"/>
    </source>
</evidence>
<dbReference type="GO" id="GO:0005524">
    <property type="term" value="F:ATP binding"/>
    <property type="evidence" value="ECO:0007669"/>
    <property type="project" value="UniProtKB-KW"/>
</dbReference>
<dbReference type="InterPro" id="IPR003778">
    <property type="entry name" value="CT_A_B"/>
</dbReference>
<dbReference type="PANTHER" id="PTHR43309:SF5">
    <property type="entry name" value="5-OXOPROLINASE SUBUNIT C"/>
    <property type="match status" value="1"/>
</dbReference>
<evidence type="ECO:0000256" key="1">
    <source>
        <dbReference type="ARBA" id="ARBA00022741"/>
    </source>
</evidence>
<dbReference type="GO" id="GO:0016787">
    <property type="term" value="F:hydrolase activity"/>
    <property type="evidence" value="ECO:0007669"/>
    <property type="project" value="UniProtKB-KW"/>
</dbReference>
<accession>A0A2R4XL25</accession>
<protein>
    <submittedName>
        <fullName evidence="5">Carboxylase</fullName>
    </submittedName>
</protein>
<dbReference type="Proteomes" id="UP000244571">
    <property type="component" value="Chromosome"/>
</dbReference>
<evidence type="ECO:0000256" key="3">
    <source>
        <dbReference type="ARBA" id="ARBA00022840"/>
    </source>
</evidence>
<keyword evidence="6" id="KW-1185">Reference proteome</keyword>
<dbReference type="KEGG" id="boz:DBV39_13110"/>
<keyword evidence="1" id="KW-0547">Nucleotide-binding</keyword>
<dbReference type="AlphaFoldDB" id="A0A2R4XL25"/>
<gene>
    <name evidence="5" type="ORF">DBV39_13110</name>
</gene>
<dbReference type="NCBIfam" id="TIGR00724">
    <property type="entry name" value="urea_amlyse_rel"/>
    <property type="match status" value="1"/>
</dbReference>
<evidence type="ECO:0000259" key="4">
    <source>
        <dbReference type="SMART" id="SM00797"/>
    </source>
</evidence>
<dbReference type="PANTHER" id="PTHR43309">
    <property type="entry name" value="5-OXOPROLINASE SUBUNIT C"/>
    <property type="match status" value="1"/>
</dbReference>
<keyword evidence="2" id="KW-0378">Hydrolase</keyword>
<dbReference type="OrthoDB" id="9768696at2"/>
<dbReference type="InterPro" id="IPR052708">
    <property type="entry name" value="PxpC"/>
</dbReference>
<proteinExistence type="predicted"/>
<organism evidence="5 6">
    <name type="scientific">Orrella marina</name>
    <dbReference type="NCBI Taxonomy" id="2163011"/>
    <lineage>
        <taxon>Bacteria</taxon>
        <taxon>Pseudomonadati</taxon>
        <taxon>Pseudomonadota</taxon>
        <taxon>Betaproteobacteria</taxon>
        <taxon>Burkholderiales</taxon>
        <taxon>Alcaligenaceae</taxon>
        <taxon>Orrella</taxon>
    </lineage>
</organism>
<dbReference type="Pfam" id="PF02626">
    <property type="entry name" value="CT_A_B"/>
    <property type="match status" value="1"/>
</dbReference>
<dbReference type="RefSeq" id="WP_108621911.1">
    <property type="nucleotide sequence ID" value="NZ_CP028901.1"/>
</dbReference>
<dbReference type="SUPFAM" id="SSF50891">
    <property type="entry name" value="Cyclophilin-like"/>
    <property type="match status" value="1"/>
</dbReference>
<name>A0A2R4XL25_9BURK</name>
<feature type="domain" description="Carboxyltransferase" evidence="4">
    <location>
        <begin position="24"/>
        <end position="316"/>
    </location>
</feature>
<dbReference type="EMBL" id="CP028901">
    <property type="protein sequence ID" value="AWB34495.1"/>
    <property type="molecule type" value="Genomic_DNA"/>
</dbReference>
<sequence>MTLRIEKPGLLSSFQDKGRWGHQHLGVSVTGAMDVQAHHVANLLVGNERDWATLEMTLIGPTIQFEKSCCISLTGADMDARCDGRRIVPYRPILIQAGQTLKLGTTKTGARTYMAVHGGFNLPVVMGSQSTYLRAGLGGWQGRALRKGDSIDINRSLPDDTAMLKDLAERIWQQSIYLPSVIGQLTGRKSLVRIIRSHLWGEFTPDSCASLLATEWRICTESERMGYRLEGPRLEMAQSRQMISEGAAFGTIQVPGSGQPIILMADRQTTGGYPKIATVASVDLPILAQKKPGDLVRFTLIDHSQAQRLDAVREEAFAVLRVDMARVRQLLSEALEPETIEQKGIAIEPEA</sequence>
<dbReference type="Gene3D" id="2.40.100.10">
    <property type="entry name" value="Cyclophilin-like"/>
    <property type="match status" value="1"/>
</dbReference>
<dbReference type="SMART" id="SM00797">
    <property type="entry name" value="AHS2"/>
    <property type="match status" value="1"/>
</dbReference>
<keyword evidence="3" id="KW-0067">ATP-binding</keyword>